<feature type="coiled-coil region" evidence="1">
    <location>
        <begin position="229"/>
        <end position="256"/>
    </location>
</feature>
<keyword evidence="2" id="KW-0732">Signal</keyword>
<dbReference type="Proteomes" id="UP000321922">
    <property type="component" value="Unassembled WGS sequence"/>
</dbReference>
<evidence type="ECO:0000313" key="3">
    <source>
        <dbReference type="EMBL" id="GEM74527.1"/>
    </source>
</evidence>
<protein>
    <recommendedName>
        <fullName evidence="5">Chromosome segregation ATPase</fullName>
    </recommendedName>
</protein>
<keyword evidence="1" id="KW-0175">Coiled coil</keyword>
<accession>A0A511QBD9</accession>
<name>A0A511QBD9_9VIBR</name>
<proteinExistence type="predicted"/>
<dbReference type="EMBL" id="BJXJ01000004">
    <property type="protein sequence ID" value="GEM74527.1"/>
    <property type="molecule type" value="Genomic_DNA"/>
</dbReference>
<gene>
    <name evidence="3" type="ORF">VSA01S_06390</name>
</gene>
<sequence>MKQNILKVAIVTALGLCHSSANSMPDTTKGDPLSKLGIELPSSIGNVVPDHENRNTLHVGPANVKEIKGDYTELDSSGAMCSDYLNMRRQTYTMPLTAEEKQRASDNGEYISNYFQITYSIANQNTDMLNIIKENRAKVRAAGLENRDRIAKFKSLESLWFEYTQEKSEIEEDLKDIETKRNGEFLSLTSEKSDKITNCVSANTSDTAKMLSCIQDANSEYSSKLSALNAKYDNRINSLSSNLSEVKRNKDSIRGEYYAEKAYQEANAQELELIQDDIKFASAIVKAQQDVVKFSFNIEKETLKEEESKIVGRATAGYNLYHNEAKDLKNILAKSGKSYFDVKQLEVFNIRLNSGVTVDNFKVKSSGVPLYHQNVITYPADTLVKKDALDVWEMPFERLESDERPKQLSFKAMDEKAFGSGGFVFYVTKGARCGEYKHSMETSYSSSSGSSKPVSWTVEESYYQPLDNQVVFTQPVGLSYSYYAYPGKVSGFCTINVDRMNSYWRNAGSSRRWSWFRTKTKSWDEVKTTARDNMGMHCSLKVKPQGANPSESREMADSFERQMYNDMWQMFLAVYAEEYKVEVVDKDNPELETSSVGNDIAKGVMGICPQNLFCQIGGVVLKTLDSLGGGKAQGTTSSTSTQYGTIRKSFNKDSYVINEGSALINVKVCIDKNRCD</sequence>
<dbReference type="RefSeq" id="WP_050567333.1">
    <property type="nucleotide sequence ID" value="NZ_BAOJ01000049.1"/>
</dbReference>
<evidence type="ECO:0000256" key="1">
    <source>
        <dbReference type="SAM" id="Coils"/>
    </source>
</evidence>
<organism evidence="3 4">
    <name type="scientific">Vibrio sagamiensis NBRC 104589</name>
    <dbReference type="NCBI Taxonomy" id="1219064"/>
    <lineage>
        <taxon>Bacteria</taxon>
        <taxon>Pseudomonadati</taxon>
        <taxon>Pseudomonadota</taxon>
        <taxon>Gammaproteobacteria</taxon>
        <taxon>Vibrionales</taxon>
        <taxon>Vibrionaceae</taxon>
        <taxon>Vibrio</taxon>
    </lineage>
</organism>
<keyword evidence="4" id="KW-1185">Reference proteome</keyword>
<feature type="chain" id="PRO_5022155955" description="Chromosome segregation ATPase" evidence="2">
    <location>
        <begin position="24"/>
        <end position="676"/>
    </location>
</feature>
<dbReference type="AlphaFoldDB" id="A0A511QBD9"/>
<comment type="caution">
    <text evidence="3">The sequence shown here is derived from an EMBL/GenBank/DDBJ whole genome shotgun (WGS) entry which is preliminary data.</text>
</comment>
<reference evidence="3 4" key="1">
    <citation type="submission" date="2019-07" db="EMBL/GenBank/DDBJ databases">
        <title>Whole genome shotgun sequence of Vibrio sagamiensis NBRC 104589.</title>
        <authorList>
            <person name="Hosoyama A."/>
            <person name="Uohara A."/>
            <person name="Ohji S."/>
            <person name="Ichikawa N."/>
        </authorList>
    </citation>
    <scope>NUCLEOTIDE SEQUENCE [LARGE SCALE GENOMIC DNA]</scope>
    <source>
        <strain evidence="3 4">NBRC 104589</strain>
    </source>
</reference>
<evidence type="ECO:0000313" key="4">
    <source>
        <dbReference type="Proteomes" id="UP000321922"/>
    </source>
</evidence>
<evidence type="ECO:0000256" key="2">
    <source>
        <dbReference type="SAM" id="SignalP"/>
    </source>
</evidence>
<dbReference type="OrthoDB" id="6277739at2"/>
<evidence type="ECO:0008006" key="5">
    <source>
        <dbReference type="Google" id="ProtNLM"/>
    </source>
</evidence>
<feature type="signal peptide" evidence="2">
    <location>
        <begin position="1"/>
        <end position="23"/>
    </location>
</feature>